<gene>
    <name evidence="1" type="ORF">BJ980_002051</name>
</gene>
<dbReference type="RefSeq" id="WP_179502211.1">
    <property type="nucleotide sequence ID" value="NZ_JACCAA010000001.1"/>
</dbReference>
<comment type="caution">
    <text evidence="1">The sequence shown here is derived from an EMBL/GenBank/DDBJ whole genome shotgun (WGS) entry which is preliminary data.</text>
</comment>
<reference evidence="1 2" key="1">
    <citation type="submission" date="2020-07" db="EMBL/GenBank/DDBJ databases">
        <title>Sequencing the genomes of 1000 actinobacteria strains.</title>
        <authorList>
            <person name="Klenk H.-P."/>
        </authorList>
    </citation>
    <scope>NUCLEOTIDE SEQUENCE [LARGE SCALE GENOMIC DNA]</scope>
    <source>
        <strain evidence="1 2">DSM 23819</strain>
    </source>
</reference>
<evidence type="ECO:0000313" key="2">
    <source>
        <dbReference type="Proteomes" id="UP000540656"/>
    </source>
</evidence>
<proteinExistence type="predicted"/>
<organism evidence="1 2">
    <name type="scientific">Nocardioides daedukensis</name>
    <dbReference type="NCBI Taxonomy" id="634462"/>
    <lineage>
        <taxon>Bacteria</taxon>
        <taxon>Bacillati</taxon>
        <taxon>Actinomycetota</taxon>
        <taxon>Actinomycetes</taxon>
        <taxon>Propionibacteriales</taxon>
        <taxon>Nocardioidaceae</taxon>
        <taxon>Nocardioides</taxon>
    </lineage>
</organism>
<sequence length="338" mass="36967">MNGPATPDADWGAATRLLAEQDGVISRRQAHTLGLQPHDLERLVRRRVWARVIPGIFVNHTGPPSWQQRAWAGVLHFEPAALAGASALQVVDGAGWQPGPSRQRAPRGRTSLGDAPIEIAVHSSRRVAQLDGYRVVRTGAFSDVVQHSARPPRVRFDEAVLDLAAQAPTDLAAIGVLADACGSRRTTAQRLLATIARRSRLSRRRWLVGVLGDVAAGTCSTLEHVYLDRVQRPHGLPRGNRQASEQTAGGRLFRDVDLPEFDLIIELDGRLFHDSTEQRDRDMDRDLDAAVDGRTSIRLGWGQCTERACRTAGRLARVLASRGWVGEPVRCGPDCALD</sequence>
<keyword evidence="2" id="KW-1185">Reference proteome</keyword>
<dbReference type="EMBL" id="JACCAA010000001">
    <property type="protein sequence ID" value="NYG59128.1"/>
    <property type="molecule type" value="Genomic_DNA"/>
</dbReference>
<evidence type="ECO:0008006" key="3">
    <source>
        <dbReference type="Google" id="ProtNLM"/>
    </source>
</evidence>
<accession>A0A7Y9UP18</accession>
<dbReference type="Proteomes" id="UP000540656">
    <property type="component" value="Unassembled WGS sequence"/>
</dbReference>
<protein>
    <recommendedName>
        <fullName evidence="3">Type IV toxin-antitoxin system AbiEi family antitoxin domain-containing protein</fullName>
    </recommendedName>
</protein>
<dbReference type="AlphaFoldDB" id="A0A7Y9UP18"/>
<name>A0A7Y9UP18_9ACTN</name>
<evidence type="ECO:0000313" key="1">
    <source>
        <dbReference type="EMBL" id="NYG59128.1"/>
    </source>
</evidence>